<dbReference type="Pfam" id="PF00271">
    <property type="entry name" value="Helicase_C"/>
    <property type="match status" value="1"/>
</dbReference>
<dbReference type="PROSITE" id="PS51194">
    <property type="entry name" value="HELICASE_CTER"/>
    <property type="match status" value="1"/>
</dbReference>
<sequence length="1961" mass="222568">MSDFDVASYNGGDDDLYDDFDAVEGTETAGAESGEERELALDQGARGRTYWGFTLTDDASAAEALRNWVSYLPATQIDLVSDIGDSRGIYVVHMESLLINVLQTEMPNFDKQPIFAKALFSIERCLSILEELRGTAGMRLVFFDCFEVLYRTKASVYWTLREALRLHLLATKPALVRVFKDWVNDSAWTAFVEEQGVAFMVCGDNDVPFVAPEDDEGQPMMPSDMVELAPGLLQCLALDMVTKHQIRVAIVSTMERRVHRLMSVTIGPERGHPEVLARVTPVVESLFSTLKDDDDDEDEDEEDPQAFVEQIEGAVEDYTKQFGPDGGVRGFITRIGLEQTLQECISLVEEEEDEEIANGPIELCLVFAKVVAACEVLLEEMPLHARSHCTFSDEAFTLVSSGDISSALDDFFVNCRLVLTPMADYMRTNPEYMAGVGLKNDISDMFDSRLFRTVLYLVLAAPEKDGVTFDLGRIFGFQGRSLTTYERYWKSIVGDIEFPDSLAAHAEDSSKAVLSIKMEVPCADELPKEPAEAPSPVLVQTTVPLVDMIVKTAKDPKVGQALTKLERDEVEVLGEELEDYPQSQPFDSVDALLKKHEKGKYTMDSKWLEKLPPHKREAARKKFELRMKQRGMYSTHMYSKSLVGADKLHHPIVMTEEEQKAMKAASDKSTQKFSAKAQLIKEKNEKQALEKQNARDKEQMEPLLVKAERLGDMGDRPPREIENFLLDLVAGFGRILDSFDGFNGISQSVKLRENQMVVLFAVIDNLRTALKTVGRALEIDSSEAYLLETRRLVARCIKLVCDVVKAFGGDMGPHHIKKVQQLLQTVGAKRVNKNVFMFWKQHRIPVLEEKIAELEVEAEAAAKHEKKSKKKAKESGDAKKGKKGKKGVPETPEEKLGAAKEELEDIDENYSEVRSKKVAVDVIGKDEYLFMLYHMGQDMDRPVGKKADDRVLFKPDEWQRQLLDVVDKKESALVCAPTSSGKTFICYYAMEKVLRQSHDGVAVYVAPTKALLNQVSAEIYSRFSSKTYPSTVRIELAGTFAKEFSEYPMSCQVLVTIPEVFEQIMLAPSQAEWVKRLRYVIFDEVHCIGEAENSAAWEHLMQLTHSPFLALSATVGNPKGFCNWLNSVAASNHGQRVHLVEYKERFNDLKKWVYISGSGLFELHPIACLTYLDVNDGSLPSDLVMTPEEAAECYVALKAVMLDQKKDTRRSDKDRELIRSLLEPLEPKIFFKFVRGCISKRQFRWYEKQLRAALSTMLREGVCDYEDFSDVVGILRNPSARGNPVEENKKWRKVAGEEDILSTDASSCGDEETGVDNDGVDHLAPHLSELGREATYLRPARTIQLIRDLQELHLLPTLIFNFDRHDIMAMVKRCTQYLAKQQYAKYHGSEERDHRTKMENKRRMEVYKKKVEQVKVMERMKANDEDFDQTVLDELVPKPIPVEEEYDPEFYFCGVKAMSDPDVEELIKKLERKSSFPKVYIDALRRGIGMHHEGLPASFRKTVEILFRKGFLQVVVATGTLALGINMPCKATVFAGSSVELNALMYRQMAGRAGRRGFDLLGNVIFFDLPFSDIRQLQGSHVPFLRGDFSLTPTLVLRAIQLRQRLKAEGRLTVEADRAIMTMMTRALYSSEMNLANEVCYVKTVVLFRYTVDFLLREHLIRPNGDLIGLAPVVTALFEREPDNLVLHRLLTMPGLEEILKRWKKEERKADETTHATYKLLQVLSCFVLPWPQLRHAKDRVIEKRRRHQPTASCPVLYMKDLEPEFRELVPKYNAAVKDELLRMAVLNFKMKGKVANDERSFELPFTRTEFRRSFGEDIWADDSAVMGALIKSRVKCTVRSPFSALDGSGDAFETVQELIRNCRPGFSMDLGKVPYAPFGDGYLSSYITDFFVHGRLEFLQKDNLLGASESWRVVHDWVETLEWLDTVLESMTRFEAPTLKAVVKELHSTLDRKLYDESTK</sequence>
<dbReference type="GO" id="GO:0005737">
    <property type="term" value="C:cytoplasm"/>
    <property type="evidence" value="ECO:0007669"/>
    <property type="project" value="TreeGrafter"/>
</dbReference>
<evidence type="ECO:0000256" key="2">
    <source>
        <dbReference type="ARBA" id="ARBA00022801"/>
    </source>
</evidence>
<dbReference type="InParanoid" id="C5LT87"/>
<accession>C5LT87</accession>
<gene>
    <name evidence="9" type="ORF">Pmar_PMAR024532</name>
</gene>
<dbReference type="GO" id="GO:0004386">
    <property type="term" value="F:helicase activity"/>
    <property type="evidence" value="ECO:0007669"/>
    <property type="project" value="UniProtKB-KW"/>
</dbReference>
<evidence type="ECO:0000313" key="9">
    <source>
        <dbReference type="EMBL" id="EER00055.1"/>
    </source>
</evidence>
<dbReference type="SMART" id="SM00487">
    <property type="entry name" value="DEXDc"/>
    <property type="match status" value="1"/>
</dbReference>
<dbReference type="InterPro" id="IPR014001">
    <property type="entry name" value="Helicase_ATP-bd"/>
</dbReference>
<evidence type="ECO:0000256" key="5">
    <source>
        <dbReference type="SAM" id="Coils"/>
    </source>
</evidence>
<name>C5LT87_PERM5</name>
<dbReference type="PROSITE" id="PS51192">
    <property type="entry name" value="HELICASE_ATP_BIND_1"/>
    <property type="match status" value="1"/>
</dbReference>
<dbReference type="OMA" id="DEYLFML"/>
<proteinExistence type="predicted"/>
<feature type="coiled-coil region" evidence="5">
    <location>
        <begin position="672"/>
        <end position="699"/>
    </location>
</feature>
<keyword evidence="2" id="KW-0378">Hydrolase</keyword>
<dbReference type="FunFam" id="3.40.50.300:FF:001039">
    <property type="entry name" value="ATP-dependent RNA helicase DDX60"/>
    <property type="match status" value="1"/>
</dbReference>
<keyword evidence="5" id="KW-0175">Coiled coil</keyword>
<keyword evidence="4" id="KW-0067">ATP-binding</keyword>
<reference evidence="9 10" key="1">
    <citation type="submission" date="2008-07" db="EMBL/GenBank/DDBJ databases">
        <authorList>
            <person name="El-Sayed N."/>
            <person name="Caler E."/>
            <person name="Inman J."/>
            <person name="Amedeo P."/>
            <person name="Hass B."/>
            <person name="Wortman J."/>
        </authorList>
    </citation>
    <scope>NUCLEOTIDE SEQUENCE [LARGE SCALE GENOMIC DNA]</scope>
    <source>
        <strain evidence="10">ATCC 50983 / TXsc</strain>
    </source>
</reference>
<keyword evidence="10" id="KW-1185">Reference proteome</keyword>
<dbReference type="GO" id="GO:0005524">
    <property type="term" value="F:ATP binding"/>
    <property type="evidence" value="ECO:0007669"/>
    <property type="project" value="UniProtKB-KW"/>
</dbReference>
<dbReference type="InterPro" id="IPR011545">
    <property type="entry name" value="DEAD/DEAH_box_helicase_dom"/>
</dbReference>
<dbReference type="PANTHER" id="PTHR44533:SF4">
    <property type="entry name" value="DEAD_H RNA HELICASE, PUTATIVE-RELATED"/>
    <property type="match status" value="1"/>
</dbReference>
<evidence type="ECO:0000256" key="6">
    <source>
        <dbReference type="SAM" id="MobiDB-lite"/>
    </source>
</evidence>
<organism evidence="10">
    <name type="scientific">Perkinsus marinus (strain ATCC 50983 / TXsc)</name>
    <dbReference type="NCBI Taxonomy" id="423536"/>
    <lineage>
        <taxon>Eukaryota</taxon>
        <taxon>Sar</taxon>
        <taxon>Alveolata</taxon>
        <taxon>Perkinsozoa</taxon>
        <taxon>Perkinsea</taxon>
        <taxon>Perkinsida</taxon>
        <taxon>Perkinsidae</taxon>
        <taxon>Perkinsus</taxon>
    </lineage>
</organism>
<dbReference type="GeneID" id="9049750"/>
<dbReference type="Proteomes" id="UP000007800">
    <property type="component" value="Unassembled WGS sequence"/>
</dbReference>
<feature type="domain" description="Helicase C-terminal" evidence="8">
    <location>
        <begin position="1441"/>
        <end position="1600"/>
    </location>
</feature>
<evidence type="ECO:0000259" key="8">
    <source>
        <dbReference type="PROSITE" id="PS51194"/>
    </source>
</evidence>
<feature type="domain" description="Helicase ATP-binding" evidence="7">
    <location>
        <begin position="963"/>
        <end position="1133"/>
    </location>
</feature>
<protein>
    <submittedName>
        <fullName evidence="9">Helicase, putative</fullName>
    </submittedName>
</protein>
<evidence type="ECO:0000256" key="4">
    <source>
        <dbReference type="ARBA" id="ARBA00022840"/>
    </source>
</evidence>
<dbReference type="Gene3D" id="3.40.50.300">
    <property type="entry name" value="P-loop containing nucleotide triphosphate hydrolases"/>
    <property type="match status" value="2"/>
</dbReference>
<dbReference type="GO" id="GO:0003676">
    <property type="term" value="F:nucleic acid binding"/>
    <property type="evidence" value="ECO:0007669"/>
    <property type="project" value="InterPro"/>
</dbReference>
<dbReference type="EMBL" id="GG685288">
    <property type="protein sequence ID" value="EER00055.1"/>
    <property type="molecule type" value="Genomic_DNA"/>
</dbReference>
<evidence type="ECO:0000259" key="7">
    <source>
        <dbReference type="PROSITE" id="PS51192"/>
    </source>
</evidence>
<feature type="region of interest" description="Disordered" evidence="6">
    <location>
        <begin position="862"/>
        <end position="900"/>
    </location>
</feature>
<keyword evidence="1" id="KW-0547">Nucleotide-binding</keyword>
<dbReference type="SMART" id="SM00490">
    <property type="entry name" value="HELICc"/>
    <property type="match status" value="1"/>
</dbReference>
<keyword evidence="3 9" id="KW-0347">Helicase</keyword>
<dbReference type="GO" id="GO:0016787">
    <property type="term" value="F:hydrolase activity"/>
    <property type="evidence" value="ECO:0007669"/>
    <property type="project" value="UniProtKB-KW"/>
</dbReference>
<evidence type="ECO:0000256" key="1">
    <source>
        <dbReference type="ARBA" id="ARBA00022741"/>
    </source>
</evidence>
<evidence type="ECO:0000256" key="3">
    <source>
        <dbReference type="ARBA" id="ARBA00022806"/>
    </source>
</evidence>
<dbReference type="InterPro" id="IPR027417">
    <property type="entry name" value="P-loop_NTPase"/>
</dbReference>
<dbReference type="InterPro" id="IPR052431">
    <property type="entry name" value="SKI2_subfamily_helicases"/>
</dbReference>
<dbReference type="Pfam" id="PF26076">
    <property type="entry name" value="WHD_DDX60"/>
    <property type="match status" value="1"/>
</dbReference>
<dbReference type="InterPro" id="IPR001650">
    <property type="entry name" value="Helicase_C-like"/>
</dbReference>
<dbReference type="OrthoDB" id="64767at2759"/>
<dbReference type="InterPro" id="IPR059032">
    <property type="entry name" value="WHD_DDX60"/>
</dbReference>
<dbReference type="PANTHER" id="PTHR44533">
    <property type="entry name" value="DEAD/H RNA HELICASE, PUTATIVE-RELATED"/>
    <property type="match status" value="1"/>
</dbReference>
<dbReference type="Pfam" id="PF00270">
    <property type="entry name" value="DEAD"/>
    <property type="match status" value="1"/>
</dbReference>
<dbReference type="RefSeq" id="XP_002767337.1">
    <property type="nucleotide sequence ID" value="XM_002767291.1"/>
</dbReference>
<evidence type="ECO:0000313" key="10">
    <source>
        <dbReference type="Proteomes" id="UP000007800"/>
    </source>
</evidence>
<dbReference type="SUPFAM" id="SSF52540">
    <property type="entry name" value="P-loop containing nucleoside triphosphate hydrolases"/>
    <property type="match status" value="1"/>
</dbReference>